<keyword evidence="2" id="KW-1185">Reference proteome</keyword>
<evidence type="ECO:0000313" key="1">
    <source>
        <dbReference type="EMBL" id="KAJ5069951.1"/>
    </source>
</evidence>
<organism evidence="1 2">
    <name type="scientific">Anaeramoeba ignava</name>
    <name type="common">Anaerobic marine amoeba</name>
    <dbReference type="NCBI Taxonomy" id="1746090"/>
    <lineage>
        <taxon>Eukaryota</taxon>
        <taxon>Metamonada</taxon>
        <taxon>Anaeramoebidae</taxon>
        <taxon>Anaeramoeba</taxon>
    </lineage>
</organism>
<dbReference type="EMBL" id="JAPDFW010000101">
    <property type="protein sequence ID" value="KAJ5069951.1"/>
    <property type="molecule type" value="Genomic_DNA"/>
</dbReference>
<proteinExistence type="predicted"/>
<accession>A0A9Q0LBC9</accession>
<name>A0A9Q0LBC9_ANAIG</name>
<dbReference type="AlphaFoldDB" id="A0A9Q0LBC9"/>
<gene>
    <name evidence="1" type="ORF">M0811_11463</name>
</gene>
<evidence type="ECO:0000313" key="2">
    <source>
        <dbReference type="Proteomes" id="UP001149090"/>
    </source>
</evidence>
<dbReference type="Proteomes" id="UP001149090">
    <property type="component" value="Unassembled WGS sequence"/>
</dbReference>
<sequence>MNFSEKGNQTLENFINQISNLNEKSIEETIKYMKQCPNNYKIQEKENGCFILKNLPEKMNIIEINSEI</sequence>
<reference evidence="1" key="1">
    <citation type="submission" date="2022-10" db="EMBL/GenBank/DDBJ databases">
        <title>Novel sulphate-reducing endosymbionts in the free-living metamonad Anaeramoeba.</title>
        <authorList>
            <person name="Jerlstrom-Hultqvist J."/>
            <person name="Cepicka I."/>
            <person name="Gallot-Lavallee L."/>
            <person name="Salas-Leiva D."/>
            <person name="Curtis B.A."/>
            <person name="Zahonova K."/>
            <person name="Pipaliya S."/>
            <person name="Dacks J."/>
            <person name="Roger A.J."/>
        </authorList>
    </citation>
    <scope>NUCLEOTIDE SEQUENCE</scope>
    <source>
        <strain evidence="1">BMAN</strain>
    </source>
</reference>
<comment type="caution">
    <text evidence="1">The sequence shown here is derived from an EMBL/GenBank/DDBJ whole genome shotgun (WGS) entry which is preliminary data.</text>
</comment>
<protein>
    <submittedName>
        <fullName evidence="1">Uncharacterized protein</fullName>
    </submittedName>
</protein>